<gene>
    <name evidence="1" type="ORF">K469DRAFT_696377</name>
</gene>
<keyword evidence="2" id="KW-1185">Reference proteome</keyword>
<evidence type="ECO:0000313" key="2">
    <source>
        <dbReference type="Proteomes" id="UP000800200"/>
    </source>
</evidence>
<reference evidence="1" key="1">
    <citation type="journal article" date="2020" name="Stud. Mycol.">
        <title>101 Dothideomycetes genomes: a test case for predicting lifestyles and emergence of pathogens.</title>
        <authorList>
            <person name="Haridas S."/>
            <person name="Albert R."/>
            <person name="Binder M."/>
            <person name="Bloem J."/>
            <person name="Labutti K."/>
            <person name="Salamov A."/>
            <person name="Andreopoulos B."/>
            <person name="Baker S."/>
            <person name="Barry K."/>
            <person name="Bills G."/>
            <person name="Bluhm B."/>
            <person name="Cannon C."/>
            <person name="Castanera R."/>
            <person name="Culley D."/>
            <person name="Daum C."/>
            <person name="Ezra D."/>
            <person name="Gonzalez J."/>
            <person name="Henrissat B."/>
            <person name="Kuo A."/>
            <person name="Liang C."/>
            <person name="Lipzen A."/>
            <person name="Lutzoni F."/>
            <person name="Magnuson J."/>
            <person name="Mondo S."/>
            <person name="Nolan M."/>
            <person name="Ohm R."/>
            <person name="Pangilinan J."/>
            <person name="Park H.-J."/>
            <person name="Ramirez L."/>
            <person name="Alfaro M."/>
            <person name="Sun H."/>
            <person name="Tritt A."/>
            <person name="Yoshinaga Y."/>
            <person name="Zwiers L.-H."/>
            <person name="Turgeon B."/>
            <person name="Goodwin S."/>
            <person name="Spatafora J."/>
            <person name="Crous P."/>
            <person name="Grigoriev I."/>
        </authorList>
    </citation>
    <scope>NUCLEOTIDE SEQUENCE</scope>
    <source>
        <strain evidence="1">CBS 207.26</strain>
    </source>
</reference>
<name>A0A6A6DE38_9PEZI</name>
<sequence>MSQRIESVRGVAGAVSLSGGPPTPVQLPLKMATMASQIFAIAKLFEKIHIKLDANDILFNNPFQGSTDSDVIASSAHFGFNVNVGYCLKTPRTTALIFTTATQDVETEIHRYGAAASFEDLRISLVFGNLYLYKYHPIVDWSAWDVLRSLGHSNTGKDDHIDWTKPSSCLDCCLIHDRSTTLITTLSFEPCRHDFGSGARLDWTWTYNDHDLRQQLSKVLEQGLCPPNYPAQGL</sequence>
<dbReference type="EMBL" id="ML994684">
    <property type="protein sequence ID" value="KAF2177754.1"/>
    <property type="molecule type" value="Genomic_DNA"/>
</dbReference>
<proteinExistence type="predicted"/>
<protein>
    <submittedName>
        <fullName evidence="1">Uncharacterized protein</fullName>
    </submittedName>
</protein>
<dbReference type="AlphaFoldDB" id="A0A6A6DE38"/>
<evidence type="ECO:0000313" key="1">
    <source>
        <dbReference type="EMBL" id="KAF2177754.1"/>
    </source>
</evidence>
<organism evidence="1 2">
    <name type="scientific">Zopfia rhizophila CBS 207.26</name>
    <dbReference type="NCBI Taxonomy" id="1314779"/>
    <lineage>
        <taxon>Eukaryota</taxon>
        <taxon>Fungi</taxon>
        <taxon>Dikarya</taxon>
        <taxon>Ascomycota</taxon>
        <taxon>Pezizomycotina</taxon>
        <taxon>Dothideomycetes</taxon>
        <taxon>Dothideomycetes incertae sedis</taxon>
        <taxon>Zopfiaceae</taxon>
        <taxon>Zopfia</taxon>
    </lineage>
</organism>
<dbReference type="Proteomes" id="UP000800200">
    <property type="component" value="Unassembled WGS sequence"/>
</dbReference>
<accession>A0A6A6DE38</accession>